<dbReference type="InterPro" id="IPR018247">
    <property type="entry name" value="EF_Hand_1_Ca_BS"/>
</dbReference>
<dbReference type="SMART" id="SM00033">
    <property type="entry name" value="CH"/>
    <property type="match status" value="4"/>
</dbReference>
<dbReference type="InterPro" id="IPR011992">
    <property type="entry name" value="EF-hand-dom_pair"/>
</dbReference>
<dbReference type="GO" id="GO:0051015">
    <property type="term" value="F:actin filament binding"/>
    <property type="evidence" value="ECO:0007669"/>
    <property type="project" value="InterPro"/>
</dbReference>
<dbReference type="FunFam" id="1.10.418.10:FF:000016">
    <property type="entry name" value="Probable fimbrin"/>
    <property type="match status" value="1"/>
</dbReference>
<dbReference type="CDD" id="cd21292">
    <property type="entry name" value="CH_PLS_rpt1"/>
    <property type="match status" value="1"/>
</dbReference>
<proteinExistence type="predicted"/>
<dbReference type="CDD" id="cd21295">
    <property type="entry name" value="CH_PLS_rpt2"/>
    <property type="match status" value="1"/>
</dbReference>
<dbReference type="EMBL" id="KB932202">
    <property type="protein sequence ID" value="KCV71641.1"/>
    <property type="molecule type" value="Genomic_DNA"/>
</dbReference>
<dbReference type="GO" id="GO:0005509">
    <property type="term" value="F:calcium ion binding"/>
    <property type="evidence" value="ECO:0007669"/>
    <property type="project" value="InterPro"/>
</dbReference>
<dbReference type="GO" id="GO:0051017">
    <property type="term" value="P:actin filament bundle assembly"/>
    <property type="evidence" value="ECO:0007669"/>
    <property type="project" value="InterPro"/>
</dbReference>
<dbReference type="InterPro" id="IPR039959">
    <property type="entry name" value="Fimbrin/Plastin"/>
</dbReference>
<dbReference type="PANTHER" id="PTHR19961:SF18">
    <property type="entry name" value="FI19014P1"/>
    <property type="match status" value="1"/>
</dbReference>
<dbReference type="GO" id="GO:0032432">
    <property type="term" value="C:actin filament bundle"/>
    <property type="evidence" value="ECO:0007669"/>
    <property type="project" value="TreeGrafter"/>
</dbReference>
<dbReference type="PANTHER" id="PTHR19961">
    <property type="entry name" value="FIMBRIN/PLASTIN"/>
    <property type="match status" value="1"/>
</dbReference>
<evidence type="ECO:0000256" key="4">
    <source>
        <dbReference type="ARBA" id="ARBA00023203"/>
    </source>
</evidence>
<dbReference type="SUPFAM" id="SSF47473">
    <property type="entry name" value="EF-hand"/>
    <property type="match status" value="1"/>
</dbReference>
<dbReference type="SMART" id="SM00054">
    <property type="entry name" value="EFh"/>
    <property type="match status" value="2"/>
</dbReference>
<dbReference type="CDD" id="cd21301">
    <property type="entry name" value="CH_PLS_rpt4"/>
    <property type="match status" value="1"/>
</dbReference>
<dbReference type="Gene3D" id="1.10.238.10">
    <property type="entry name" value="EF-hand"/>
    <property type="match status" value="1"/>
</dbReference>
<dbReference type="GO" id="GO:0005737">
    <property type="term" value="C:cytoplasm"/>
    <property type="evidence" value="ECO:0007669"/>
    <property type="project" value="UniProtKB-ARBA"/>
</dbReference>
<dbReference type="AlphaFoldDB" id="A0A058ZCH3"/>
<feature type="domain" description="EF-hand" evidence="6">
    <location>
        <begin position="51"/>
        <end position="82"/>
    </location>
</feature>
<dbReference type="InterPro" id="IPR002048">
    <property type="entry name" value="EF_hand_dom"/>
</dbReference>
<keyword evidence="3" id="KW-0106">Calcium</keyword>
<dbReference type="GeneID" id="20525783"/>
<protein>
    <recommendedName>
        <fullName evidence="9">Fimbrin</fullName>
    </recommendedName>
</protein>
<evidence type="ECO:0000259" key="6">
    <source>
        <dbReference type="PROSITE" id="PS50222"/>
    </source>
</evidence>
<feature type="domain" description="Calponin-homology (CH)" evidence="5">
    <location>
        <begin position="501"/>
        <end position="610"/>
    </location>
</feature>
<dbReference type="GO" id="GO:0005884">
    <property type="term" value="C:actin filament"/>
    <property type="evidence" value="ECO:0007669"/>
    <property type="project" value="TreeGrafter"/>
</dbReference>
<dbReference type="PROSITE" id="PS00018">
    <property type="entry name" value="EF_HAND_1"/>
    <property type="match status" value="2"/>
</dbReference>
<dbReference type="CDD" id="cd21298">
    <property type="entry name" value="CH_PLS_rpt3"/>
    <property type="match status" value="1"/>
</dbReference>
<evidence type="ECO:0008006" key="9">
    <source>
        <dbReference type="Google" id="ProtNLM"/>
    </source>
</evidence>
<dbReference type="FunFam" id="1.10.418.10:FF:000066">
    <property type="entry name" value="plastin-1 isoform X2"/>
    <property type="match status" value="1"/>
</dbReference>
<accession>A0A058ZCH3</accession>
<dbReference type="InterPro" id="IPR001589">
    <property type="entry name" value="Actinin_actin-bd_CS"/>
</dbReference>
<dbReference type="STRING" id="691883.A0A058ZCH3"/>
<keyword evidence="1" id="KW-0479">Metal-binding</keyword>
<keyword evidence="2" id="KW-0677">Repeat</keyword>
<feature type="domain" description="Calponin-homology (CH)" evidence="5">
    <location>
        <begin position="379"/>
        <end position="488"/>
    </location>
</feature>
<name>A0A058ZCH3_FONAL</name>
<keyword evidence="8" id="KW-1185">Reference proteome</keyword>
<organism evidence="7">
    <name type="scientific">Fonticula alba</name>
    <name type="common">Slime mold</name>
    <dbReference type="NCBI Taxonomy" id="691883"/>
    <lineage>
        <taxon>Eukaryota</taxon>
        <taxon>Rotosphaerida</taxon>
        <taxon>Fonticulaceae</taxon>
        <taxon>Fonticula</taxon>
    </lineage>
</organism>
<dbReference type="FunFam" id="1.10.418.10:FF:000042">
    <property type="entry name" value="Fimbrin, putative"/>
    <property type="match status" value="1"/>
</dbReference>
<evidence type="ECO:0000313" key="7">
    <source>
        <dbReference type="EMBL" id="KCV71641.1"/>
    </source>
</evidence>
<evidence type="ECO:0000256" key="2">
    <source>
        <dbReference type="ARBA" id="ARBA00022737"/>
    </source>
</evidence>
<dbReference type="CDD" id="cd00051">
    <property type="entry name" value="EFh"/>
    <property type="match status" value="1"/>
</dbReference>
<evidence type="ECO:0000256" key="3">
    <source>
        <dbReference type="ARBA" id="ARBA00022837"/>
    </source>
</evidence>
<dbReference type="Gene3D" id="1.10.418.10">
    <property type="entry name" value="Calponin-like domain"/>
    <property type="match status" value="4"/>
</dbReference>
<dbReference type="RefSeq" id="XP_009493219.1">
    <property type="nucleotide sequence ID" value="XM_009494944.1"/>
</dbReference>
<evidence type="ECO:0000256" key="1">
    <source>
        <dbReference type="ARBA" id="ARBA00022723"/>
    </source>
</evidence>
<dbReference type="Pfam" id="PF00307">
    <property type="entry name" value="CH"/>
    <property type="match status" value="4"/>
</dbReference>
<dbReference type="PROSITE" id="PS50222">
    <property type="entry name" value="EF_HAND_2"/>
    <property type="match status" value="2"/>
</dbReference>
<dbReference type="Pfam" id="PF13499">
    <property type="entry name" value="EF-hand_7"/>
    <property type="match status" value="1"/>
</dbReference>
<dbReference type="eggNOG" id="KOG0046">
    <property type="taxonomic scope" value="Eukaryota"/>
</dbReference>
<dbReference type="FunFam" id="1.10.418.10:FF:000010">
    <property type="entry name" value="Plastin-3 isoform 1"/>
    <property type="match status" value="1"/>
</dbReference>
<dbReference type="GO" id="GO:0051639">
    <property type="term" value="P:actin filament network formation"/>
    <property type="evidence" value="ECO:0007669"/>
    <property type="project" value="TreeGrafter"/>
</dbReference>
<keyword evidence="4" id="KW-0009">Actin-binding</keyword>
<dbReference type="Proteomes" id="UP000030693">
    <property type="component" value="Unassembled WGS sequence"/>
</dbReference>
<feature type="domain" description="Calponin-homology (CH)" evidence="5">
    <location>
        <begin position="261"/>
        <end position="366"/>
    </location>
</feature>
<dbReference type="InterPro" id="IPR036872">
    <property type="entry name" value="CH_dom_sf"/>
</dbReference>
<dbReference type="InterPro" id="IPR001715">
    <property type="entry name" value="CH_dom"/>
</dbReference>
<evidence type="ECO:0000259" key="5">
    <source>
        <dbReference type="PROSITE" id="PS50021"/>
    </source>
</evidence>
<feature type="domain" description="Calponin-homology (CH)" evidence="5">
    <location>
        <begin position="117"/>
        <end position="233"/>
    </location>
</feature>
<reference evidence="7" key="1">
    <citation type="submission" date="2013-04" db="EMBL/GenBank/DDBJ databases">
        <title>The Genome Sequence of Fonticula alba ATCC 38817.</title>
        <authorList>
            <consortium name="The Broad Institute Genomics Platform"/>
            <person name="Russ C."/>
            <person name="Cuomo C."/>
            <person name="Burger G."/>
            <person name="Gray M.W."/>
            <person name="Holland P.W.H."/>
            <person name="King N."/>
            <person name="Lang F.B.F."/>
            <person name="Roger A.J."/>
            <person name="Ruiz-Trillo I."/>
            <person name="Brown M."/>
            <person name="Walker B."/>
            <person name="Young S."/>
            <person name="Zeng Q."/>
            <person name="Gargeya S."/>
            <person name="Fitzgerald M."/>
            <person name="Haas B."/>
            <person name="Abouelleil A."/>
            <person name="Allen A.W."/>
            <person name="Alvarado L."/>
            <person name="Arachchi H.M."/>
            <person name="Berlin A.M."/>
            <person name="Chapman S.B."/>
            <person name="Gainer-Dewar J."/>
            <person name="Goldberg J."/>
            <person name="Griggs A."/>
            <person name="Gujja S."/>
            <person name="Hansen M."/>
            <person name="Howarth C."/>
            <person name="Imamovic A."/>
            <person name="Ireland A."/>
            <person name="Larimer J."/>
            <person name="McCowan C."/>
            <person name="Murphy C."/>
            <person name="Pearson M."/>
            <person name="Poon T.W."/>
            <person name="Priest M."/>
            <person name="Roberts A."/>
            <person name="Saif S."/>
            <person name="Shea T."/>
            <person name="Sisk P."/>
            <person name="Sykes S."/>
            <person name="Wortman J."/>
            <person name="Nusbaum C."/>
            <person name="Birren B."/>
        </authorList>
    </citation>
    <scope>NUCLEOTIDE SEQUENCE [LARGE SCALE GENOMIC DNA]</scope>
    <source>
        <strain evidence="7">ATCC 38817</strain>
    </source>
</reference>
<gene>
    <name evidence="7" type="ORF">H696_01058</name>
</gene>
<evidence type="ECO:0000313" key="8">
    <source>
        <dbReference type="Proteomes" id="UP000030693"/>
    </source>
</evidence>
<dbReference type="SUPFAM" id="SSF47576">
    <property type="entry name" value="Calponin-homology domain, CH-domain"/>
    <property type="match status" value="1"/>
</dbReference>
<dbReference type="PROSITE" id="PS00019">
    <property type="entry name" value="ACTININ_1"/>
    <property type="match status" value="1"/>
</dbReference>
<dbReference type="PROSITE" id="PS00020">
    <property type="entry name" value="ACTININ_2"/>
    <property type="match status" value="2"/>
</dbReference>
<sequence length="614" mass="67999">MSIESKFNAEDLADYRAMFAKFDADGNGSIDHKELRDVLIACGEKDVPGYRVREMIEQADLNRDGVIDWLEFLTMLDQLRQGRETGFSTVVSRVGNLNVHEGTSSASADGTTHSYSDEEKVAFVDWINYVLGENAECNKYMPVRDAGLDLFNKCTDGIILMKLINDAVPETIDERAINKKATHPVQIAENLTLMLNSARAIGCNVVNIGPSDIKAATPHLLLGLIWQIIRIGLFARINLTNVPGLARLLEGDETLEDLMALPAEQLLLRWFNYHLAAANHPRRVGNFGHDIKDSENYTILLNQIAPPGSGVDKSALGLSGDPTRAERMLEQADKIGCRKFVRANDVAKGNQKLNLAFVANLFNMFPALEAVEIEVIEETREEKTYRNWMNSLGVEPFVNNLYQDLRDGLVLIQLFDKIRPGIVHWDKVNQPPFSKIGGNMKKLENCNYAVDLAKQTNMSVVGIGGKDIFDGNKTLSLAVVWQMMRAHTLTILNQLAGGQGLIQDKEIIQWVNQTLAAAGKTTKLDSFRDSSISSSLVVIDLVDAIKPQSIQYNLVISNPVSLADKMKNAKYAVSMARKIGATVFALPEDLVEVKQKMVMTVFATIMVVGYTPSN</sequence>
<dbReference type="OMA" id="WQLMRKN"/>
<dbReference type="OrthoDB" id="431378at2759"/>
<dbReference type="FunFam" id="1.10.238.10:FF:000263">
    <property type="entry name" value="plastin-1 isoform X2"/>
    <property type="match status" value="1"/>
</dbReference>
<dbReference type="PROSITE" id="PS50021">
    <property type="entry name" value="CH"/>
    <property type="match status" value="4"/>
</dbReference>
<feature type="domain" description="EF-hand" evidence="6">
    <location>
        <begin position="10"/>
        <end position="45"/>
    </location>
</feature>